<proteinExistence type="inferred from homology"/>
<evidence type="ECO:0000256" key="2">
    <source>
        <dbReference type="ARBA" id="ARBA00007730"/>
    </source>
</evidence>
<dbReference type="Pfam" id="PF05118">
    <property type="entry name" value="Asp_Arg_Hydrox"/>
    <property type="match status" value="1"/>
</dbReference>
<dbReference type="InterPro" id="IPR019734">
    <property type="entry name" value="TPR_rpt"/>
</dbReference>
<comment type="catalytic activity">
    <reaction evidence="1">
        <text>[protein]-peptidylproline (omega=180) = [protein]-peptidylproline (omega=0)</text>
        <dbReference type="Rhea" id="RHEA:16237"/>
        <dbReference type="Rhea" id="RHEA-COMP:10747"/>
        <dbReference type="Rhea" id="RHEA-COMP:10748"/>
        <dbReference type="ChEBI" id="CHEBI:83833"/>
        <dbReference type="ChEBI" id="CHEBI:83834"/>
        <dbReference type="EC" id="5.2.1.8"/>
    </reaction>
</comment>
<evidence type="ECO:0000256" key="5">
    <source>
        <dbReference type="ARBA" id="ARBA00023235"/>
    </source>
</evidence>
<dbReference type="InterPro" id="IPR027443">
    <property type="entry name" value="IPNS-like_sf"/>
</dbReference>
<reference evidence="9" key="1">
    <citation type="submission" date="2022-10" db="EMBL/GenBank/DDBJ databases">
        <authorList>
            <person name="Chen Y."/>
            <person name="Dougan E. K."/>
            <person name="Chan C."/>
            <person name="Rhodes N."/>
            <person name="Thang M."/>
        </authorList>
    </citation>
    <scope>NUCLEOTIDE SEQUENCE</scope>
</reference>
<keyword evidence="11" id="KW-1185">Reference proteome</keyword>
<keyword evidence="5" id="KW-0413">Isomerase</keyword>
<evidence type="ECO:0000256" key="4">
    <source>
        <dbReference type="ARBA" id="ARBA00023110"/>
    </source>
</evidence>
<sequence length="525" mass="59426">MAVQFWHVLLRKVKRFWISWKLSCKTRLCFRRFKSSERLAMSMCDKGSTKLQLGVTRIACRLGKDLIFPSEVAERAKRPCTGLWRQIRSAETAVVTNLSLCCLQGQKDWAPSPERAIQLCTIALTYDPEHVKAMRRMGHAYCALHHYEDAEAILTSAVRQRPKDAALRQDLERARSQADDVRRRAKDWEREAFRDMFERLPGGFATPEVRGTTAWPESQFPTPQRCLGADEVDDYVAHLSESLQQEGEAAYIMELLYTIRHAVEMQFGEGSGKQLARIVPLVQALTRSPGLVKSHEPGKGQRCLASRLTGLTPEQPLHDRDESVAFCHQLRAQKKIFLDELQSQKMQKEILWEAPWSCQTEHSWQCVPLVRQGAWVAGGFFGATSEVLSGNSAIRPFEAGFAKVMPKGVLRHEANTNYVLTLHLILELRTPGGQYVAHIGEQSRSLEEGVFVFDPSYAHWIENTSEAEMLIFYCHFYHPEISEVERYALLLLAQLMEMLQSSGVVRSATLAPAAENVARPVSTVA</sequence>
<evidence type="ECO:0000313" key="10">
    <source>
        <dbReference type="EMBL" id="CAL1125778.1"/>
    </source>
</evidence>
<name>A0A9P1BF80_9DINO</name>
<feature type="domain" description="Aspartyl/asparaginy/proline hydroxylase" evidence="8">
    <location>
        <begin position="340"/>
        <end position="479"/>
    </location>
</feature>
<dbReference type="Gene3D" id="1.25.40.10">
    <property type="entry name" value="Tetratricopeptide repeat domain"/>
    <property type="match status" value="1"/>
</dbReference>
<dbReference type="SUPFAM" id="SSF48452">
    <property type="entry name" value="TPR-like"/>
    <property type="match status" value="1"/>
</dbReference>
<dbReference type="InterPro" id="IPR011990">
    <property type="entry name" value="TPR-like_helical_dom_sf"/>
</dbReference>
<dbReference type="InterPro" id="IPR007803">
    <property type="entry name" value="Asp/Arg/Pro-Hydrxlase"/>
</dbReference>
<comment type="similarity">
    <text evidence="2">Belongs to the aspartyl/asparaginyl beta-hydroxylase family.</text>
</comment>
<evidence type="ECO:0000256" key="3">
    <source>
        <dbReference type="ARBA" id="ARBA00013194"/>
    </source>
</evidence>
<dbReference type="PANTHER" id="PTHR46512:SF9">
    <property type="entry name" value="PEPTIDYLPROLYL ISOMERASE"/>
    <property type="match status" value="1"/>
</dbReference>
<keyword evidence="7" id="KW-0175">Coiled coil</keyword>
<evidence type="ECO:0000259" key="8">
    <source>
        <dbReference type="Pfam" id="PF05118"/>
    </source>
</evidence>
<keyword evidence="6" id="KW-0802">TPR repeat</keyword>
<comment type="caution">
    <text evidence="9">The sequence shown here is derived from an EMBL/GenBank/DDBJ whole genome shotgun (WGS) entry which is preliminary data.</text>
</comment>
<dbReference type="AlphaFoldDB" id="A0A9P1BF80"/>
<dbReference type="EMBL" id="CAMXCT030000009">
    <property type="protein sequence ID" value="CAL4759715.1"/>
    <property type="molecule type" value="Genomic_DNA"/>
</dbReference>
<dbReference type="EMBL" id="CAMXCT010000009">
    <property type="protein sequence ID" value="CAI3972403.1"/>
    <property type="molecule type" value="Genomic_DNA"/>
</dbReference>
<evidence type="ECO:0000256" key="1">
    <source>
        <dbReference type="ARBA" id="ARBA00000971"/>
    </source>
</evidence>
<protein>
    <recommendedName>
        <fullName evidence="3">peptidylprolyl isomerase</fullName>
        <ecNumber evidence="3">5.2.1.8</ecNumber>
    </recommendedName>
</protein>
<dbReference type="EMBL" id="CAMXCT020000009">
    <property type="protein sequence ID" value="CAL1125778.1"/>
    <property type="molecule type" value="Genomic_DNA"/>
</dbReference>
<dbReference type="PANTHER" id="PTHR46512">
    <property type="entry name" value="PEPTIDYLPROLYL ISOMERASE"/>
    <property type="match status" value="1"/>
</dbReference>
<evidence type="ECO:0000256" key="7">
    <source>
        <dbReference type="SAM" id="Coils"/>
    </source>
</evidence>
<feature type="coiled-coil region" evidence="7">
    <location>
        <begin position="164"/>
        <end position="191"/>
    </location>
</feature>
<keyword evidence="4" id="KW-0697">Rotamase</keyword>
<organism evidence="9">
    <name type="scientific">Cladocopium goreaui</name>
    <dbReference type="NCBI Taxonomy" id="2562237"/>
    <lineage>
        <taxon>Eukaryota</taxon>
        <taxon>Sar</taxon>
        <taxon>Alveolata</taxon>
        <taxon>Dinophyceae</taxon>
        <taxon>Suessiales</taxon>
        <taxon>Symbiodiniaceae</taxon>
        <taxon>Cladocopium</taxon>
    </lineage>
</organism>
<dbReference type="Pfam" id="PF14559">
    <property type="entry name" value="TPR_19"/>
    <property type="match status" value="1"/>
</dbReference>
<accession>A0A9P1BF80</accession>
<dbReference type="InterPro" id="IPR050754">
    <property type="entry name" value="FKBP4/5/8-like"/>
</dbReference>
<feature type="repeat" description="TPR" evidence="6">
    <location>
        <begin position="131"/>
        <end position="164"/>
    </location>
</feature>
<dbReference type="Proteomes" id="UP001152797">
    <property type="component" value="Unassembled WGS sequence"/>
</dbReference>
<dbReference type="EC" id="5.2.1.8" evidence="3"/>
<evidence type="ECO:0000256" key="6">
    <source>
        <dbReference type="PROSITE-ProRule" id="PRU00339"/>
    </source>
</evidence>
<evidence type="ECO:0000313" key="9">
    <source>
        <dbReference type="EMBL" id="CAI3972403.1"/>
    </source>
</evidence>
<reference evidence="10" key="2">
    <citation type="submission" date="2024-04" db="EMBL/GenBank/DDBJ databases">
        <authorList>
            <person name="Chen Y."/>
            <person name="Shah S."/>
            <person name="Dougan E. K."/>
            <person name="Thang M."/>
            <person name="Chan C."/>
        </authorList>
    </citation>
    <scope>NUCLEOTIDE SEQUENCE [LARGE SCALE GENOMIC DNA]</scope>
</reference>
<dbReference type="OrthoDB" id="439628at2759"/>
<dbReference type="GO" id="GO:0003755">
    <property type="term" value="F:peptidyl-prolyl cis-trans isomerase activity"/>
    <property type="evidence" value="ECO:0007669"/>
    <property type="project" value="UniProtKB-EC"/>
</dbReference>
<evidence type="ECO:0000313" key="11">
    <source>
        <dbReference type="Proteomes" id="UP001152797"/>
    </source>
</evidence>
<gene>
    <name evidence="9" type="ORF">C1SCF055_LOCUS990</name>
</gene>
<dbReference type="PROSITE" id="PS50005">
    <property type="entry name" value="TPR"/>
    <property type="match status" value="1"/>
</dbReference>
<dbReference type="Gene3D" id="2.60.120.330">
    <property type="entry name" value="B-lactam Antibiotic, Isopenicillin N Synthase, Chain"/>
    <property type="match status" value="1"/>
</dbReference>